<organism evidence="3 4">
    <name type="scientific">Stephania japonica</name>
    <dbReference type="NCBI Taxonomy" id="461633"/>
    <lineage>
        <taxon>Eukaryota</taxon>
        <taxon>Viridiplantae</taxon>
        <taxon>Streptophyta</taxon>
        <taxon>Embryophyta</taxon>
        <taxon>Tracheophyta</taxon>
        <taxon>Spermatophyta</taxon>
        <taxon>Magnoliopsida</taxon>
        <taxon>Ranunculales</taxon>
        <taxon>Menispermaceae</taxon>
        <taxon>Menispermoideae</taxon>
        <taxon>Cissampelideae</taxon>
        <taxon>Stephania</taxon>
    </lineage>
</organism>
<feature type="region of interest" description="Disordered" evidence="1">
    <location>
        <begin position="81"/>
        <end position="113"/>
    </location>
</feature>
<proteinExistence type="predicted"/>
<feature type="compositionally biased region" description="Pro residues" evidence="1">
    <location>
        <begin position="102"/>
        <end position="113"/>
    </location>
</feature>
<dbReference type="EMBL" id="JBBNAE010000008">
    <property type="protein sequence ID" value="KAK9102704.1"/>
    <property type="molecule type" value="Genomic_DNA"/>
</dbReference>
<protein>
    <submittedName>
        <fullName evidence="3">Uncharacterized protein</fullName>
    </submittedName>
</protein>
<gene>
    <name evidence="3" type="ORF">Sjap_019958</name>
</gene>
<sequence length="113" mass="12575">MARTVVGVLLWVLFCVQLSLLSSVEFHEYGPKRFAANGLFTGPFSEFSKKRQEERSYIVANEKQTKGIVGMILEDYHPIDPAPRSGASIRTGPIEHGSPVNPYIPKPPPPRQP</sequence>
<evidence type="ECO:0000256" key="1">
    <source>
        <dbReference type="SAM" id="MobiDB-lite"/>
    </source>
</evidence>
<name>A0AAP0I094_9MAGN</name>
<feature type="signal peptide" evidence="2">
    <location>
        <begin position="1"/>
        <end position="23"/>
    </location>
</feature>
<dbReference type="Proteomes" id="UP001417504">
    <property type="component" value="Unassembled WGS sequence"/>
</dbReference>
<keyword evidence="2" id="KW-0732">Signal</keyword>
<evidence type="ECO:0000313" key="3">
    <source>
        <dbReference type="EMBL" id="KAK9102704.1"/>
    </source>
</evidence>
<accession>A0AAP0I094</accession>
<feature type="chain" id="PRO_5043039780" evidence="2">
    <location>
        <begin position="24"/>
        <end position="113"/>
    </location>
</feature>
<dbReference type="PANTHER" id="PTHR37249:SF3">
    <property type="entry name" value="OS03G0206201 PROTEIN"/>
    <property type="match status" value="1"/>
</dbReference>
<comment type="caution">
    <text evidence="3">The sequence shown here is derived from an EMBL/GenBank/DDBJ whole genome shotgun (WGS) entry which is preliminary data.</text>
</comment>
<evidence type="ECO:0000313" key="4">
    <source>
        <dbReference type="Proteomes" id="UP001417504"/>
    </source>
</evidence>
<keyword evidence="4" id="KW-1185">Reference proteome</keyword>
<evidence type="ECO:0000256" key="2">
    <source>
        <dbReference type="SAM" id="SignalP"/>
    </source>
</evidence>
<dbReference type="AlphaFoldDB" id="A0AAP0I094"/>
<reference evidence="3 4" key="1">
    <citation type="submission" date="2024-01" db="EMBL/GenBank/DDBJ databases">
        <title>Genome assemblies of Stephania.</title>
        <authorList>
            <person name="Yang L."/>
        </authorList>
    </citation>
    <scope>NUCLEOTIDE SEQUENCE [LARGE SCALE GENOMIC DNA]</scope>
    <source>
        <strain evidence="3">QJT</strain>
        <tissue evidence="3">Leaf</tissue>
    </source>
</reference>
<dbReference type="PANTHER" id="PTHR37249">
    <property type="entry name" value="OS03G0206201 PROTEIN"/>
    <property type="match status" value="1"/>
</dbReference>